<name>A0ABD3SS64_9STRA</name>
<proteinExistence type="predicted"/>
<reference evidence="1 2" key="1">
    <citation type="submission" date="2024-10" db="EMBL/GenBank/DDBJ databases">
        <title>Updated reference genomes for cyclostephanoid diatoms.</title>
        <authorList>
            <person name="Roberts W.R."/>
            <person name="Alverson A.J."/>
        </authorList>
    </citation>
    <scope>NUCLEOTIDE SEQUENCE [LARGE SCALE GENOMIC DNA]</scope>
    <source>
        <strain evidence="1 2">AJA228-03</strain>
    </source>
</reference>
<accession>A0ABD3SS64</accession>
<dbReference type="PANTHER" id="PTHR22916">
    <property type="entry name" value="GLYCOSYLTRANSFERASE"/>
    <property type="match status" value="1"/>
</dbReference>
<gene>
    <name evidence="1" type="ORF">ACHAXA_004740</name>
</gene>
<dbReference type="GO" id="GO:0016757">
    <property type="term" value="F:glycosyltransferase activity"/>
    <property type="evidence" value="ECO:0007669"/>
    <property type="project" value="UniProtKB-ARBA"/>
</dbReference>
<evidence type="ECO:0000313" key="2">
    <source>
        <dbReference type="Proteomes" id="UP001530377"/>
    </source>
</evidence>
<dbReference type="Proteomes" id="UP001530377">
    <property type="component" value="Unassembled WGS sequence"/>
</dbReference>
<dbReference type="EMBL" id="JALLPB020000006">
    <property type="protein sequence ID" value="KAL3827265.1"/>
    <property type="molecule type" value="Genomic_DNA"/>
</dbReference>
<dbReference type="PANTHER" id="PTHR22916:SF3">
    <property type="entry name" value="UDP-GLCNAC:BETAGAL BETA-1,3-N-ACETYLGLUCOSAMINYLTRANSFERASE-LIKE PROTEIN 1"/>
    <property type="match status" value="1"/>
</dbReference>
<evidence type="ECO:0000313" key="1">
    <source>
        <dbReference type="EMBL" id="KAL3827265.1"/>
    </source>
</evidence>
<sequence length="395" mass="44517">MGCQFDRIPRDSTLHYTTWANTLTDDRLYLECYRECTLIQPTWFLSRTWFEKLGGYMEAPISPSTSPLLTPMTTTTIVDVDGSNHRRSGGKRAMSSSDALGYDHSNIIVVKSSPPSTYRDGRPDDFDVYRLYHPSEIIPTTTTTTSNDDSTLRLAEDTRFFHAHLRAGGRLKLHRTPEPLLSYRHRSGMSQSSNTPRRLLLKLRVKAWEDAVFRSSSTAIVGNDDDDRHGGRWSDGFAVWGAGRDGKDFLKALSPDVLSKVVCLVDVDRRKIESIRWYDNPSLLGRGNRIPILHFSALARDGDVGTGDAKFGRIDKRKCEEGDFVVASSHQRARSNEVHTKGRNFDTERESDVDPEVLRRLPVVICVAMFRTNGALESNVASIGRVEGKSLWHII</sequence>
<protein>
    <submittedName>
        <fullName evidence="1">Uncharacterized protein</fullName>
    </submittedName>
</protein>
<keyword evidence="2" id="KW-1185">Reference proteome</keyword>
<dbReference type="AlphaFoldDB" id="A0ABD3SS64"/>
<comment type="caution">
    <text evidence="1">The sequence shown here is derived from an EMBL/GenBank/DDBJ whole genome shotgun (WGS) entry which is preliminary data.</text>
</comment>
<organism evidence="1 2">
    <name type="scientific">Cyclostephanos tholiformis</name>
    <dbReference type="NCBI Taxonomy" id="382380"/>
    <lineage>
        <taxon>Eukaryota</taxon>
        <taxon>Sar</taxon>
        <taxon>Stramenopiles</taxon>
        <taxon>Ochrophyta</taxon>
        <taxon>Bacillariophyta</taxon>
        <taxon>Coscinodiscophyceae</taxon>
        <taxon>Thalassiosirophycidae</taxon>
        <taxon>Stephanodiscales</taxon>
        <taxon>Stephanodiscaceae</taxon>
        <taxon>Cyclostephanos</taxon>
    </lineage>
</organism>